<evidence type="ECO:0000313" key="5">
    <source>
        <dbReference type="Proteomes" id="UP000281406"/>
    </source>
</evidence>
<dbReference type="GO" id="GO:0005886">
    <property type="term" value="C:plasma membrane"/>
    <property type="evidence" value="ECO:0007669"/>
    <property type="project" value="InterPro"/>
</dbReference>
<organism evidence="4 5">
    <name type="scientific">Anabarilius grahami</name>
    <name type="common">Kanglang fish</name>
    <name type="synonym">Barilius grahami</name>
    <dbReference type="NCBI Taxonomy" id="495550"/>
    <lineage>
        <taxon>Eukaryota</taxon>
        <taxon>Metazoa</taxon>
        <taxon>Chordata</taxon>
        <taxon>Craniata</taxon>
        <taxon>Vertebrata</taxon>
        <taxon>Euteleostomi</taxon>
        <taxon>Actinopterygii</taxon>
        <taxon>Neopterygii</taxon>
        <taxon>Teleostei</taxon>
        <taxon>Ostariophysi</taxon>
        <taxon>Cypriniformes</taxon>
        <taxon>Xenocyprididae</taxon>
        <taxon>Xenocypridinae</taxon>
        <taxon>Xenocypridinae incertae sedis</taxon>
        <taxon>Anabarilius</taxon>
    </lineage>
</organism>
<comment type="caution">
    <text evidence="4">The sequence shown here is derived from an EMBL/GenBank/DDBJ whole genome shotgun (WGS) entry which is preliminary data.</text>
</comment>
<dbReference type="PANTHER" id="PTHR44969:SF1">
    <property type="entry name" value="CELL SURFACE A33 ANTIGEN"/>
    <property type="match status" value="1"/>
</dbReference>
<dbReference type="InterPro" id="IPR042474">
    <property type="entry name" value="A33"/>
</dbReference>
<dbReference type="EMBL" id="RJVU01021107">
    <property type="protein sequence ID" value="ROL50341.1"/>
    <property type="molecule type" value="Genomic_DNA"/>
</dbReference>
<name>A0A3N0YWK7_ANAGA</name>
<feature type="compositionally biased region" description="Basic and acidic residues" evidence="1">
    <location>
        <begin position="208"/>
        <end position="333"/>
    </location>
</feature>
<evidence type="ECO:0000256" key="1">
    <source>
        <dbReference type="SAM" id="MobiDB-lite"/>
    </source>
</evidence>
<evidence type="ECO:0000259" key="3">
    <source>
        <dbReference type="PROSITE" id="PS50835"/>
    </source>
</evidence>
<dbReference type="AlphaFoldDB" id="A0A3N0YWK7"/>
<protein>
    <submittedName>
        <fullName evidence="4">Cell surface A33 antigen</fullName>
    </submittedName>
</protein>
<dbReference type="OrthoDB" id="8825892at2759"/>
<keyword evidence="2" id="KW-0472">Membrane</keyword>
<feature type="domain" description="Ig-like" evidence="3">
    <location>
        <begin position="68"/>
        <end position="154"/>
    </location>
</feature>
<dbReference type="PROSITE" id="PS50835">
    <property type="entry name" value="IG_LIKE"/>
    <property type="match status" value="1"/>
</dbReference>
<feature type="transmembrane region" description="Helical" evidence="2">
    <location>
        <begin position="165"/>
        <end position="189"/>
    </location>
</feature>
<keyword evidence="2" id="KW-0812">Transmembrane</keyword>
<proteinExistence type="predicted"/>
<dbReference type="SUPFAM" id="SSF48726">
    <property type="entry name" value="Immunoglobulin"/>
    <property type="match status" value="2"/>
</dbReference>
<dbReference type="PANTHER" id="PTHR44969">
    <property type="entry name" value="CELL SURFACE A33 ANTIGEN"/>
    <property type="match status" value="1"/>
</dbReference>
<accession>A0A3N0YWK7</accession>
<dbReference type="Pfam" id="PF13927">
    <property type="entry name" value="Ig_3"/>
    <property type="match status" value="1"/>
</dbReference>
<dbReference type="InterPro" id="IPR036179">
    <property type="entry name" value="Ig-like_dom_sf"/>
</dbReference>
<evidence type="ECO:0000256" key="2">
    <source>
        <dbReference type="SAM" id="Phobius"/>
    </source>
</evidence>
<keyword evidence="5" id="KW-1185">Reference proteome</keyword>
<dbReference type="InterPro" id="IPR013783">
    <property type="entry name" value="Ig-like_fold"/>
</dbReference>
<evidence type="ECO:0000313" key="4">
    <source>
        <dbReference type="EMBL" id="ROL50341.1"/>
    </source>
</evidence>
<sequence>MPNPKVNKNYKSRATLLHDIPKGKADLQLVGVTSADTHFYRCRVEVLSNEEDGVSDTANLIVLVPPTPPICKIQGVSEYYQNINMTCRSEEGTPTPTYKWQRYDTTNIARPNPPKATDLNGVLSLYNITIETSGFFICTSTNEIRSATCNLTLAVMPPSMSMASIGGIVGAVVAVALIFGLIVICCYCCRKKEKAEEYRMGTPEGGEFTDKDPEGKGDGQDEHVSYEEERQVKSAGRRDPQDDRSERSYDRRSDYTDRRDDPSDRRERYDRDDRYDDRRDRHDDRRDRHSDRNDRYDDRRDRYDDRRDRDDDRRDRDDDSDHYSERYDSRDRPPSVPPNKPNKPNKPKDPRY</sequence>
<dbReference type="Gene3D" id="2.60.40.10">
    <property type="entry name" value="Immunoglobulins"/>
    <property type="match status" value="2"/>
</dbReference>
<keyword evidence="2" id="KW-1133">Transmembrane helix</keyword>
<reference evidence="4 5" key="1">
    <citation type="submission" date="2018-10" db="EMBL/GenBank/DDBJ databases">
        <title>Genome assembly for a Yunnan-Guizhou Plateau 3E fish, Anabarilius grahami (Regan), and its evolutionary and genetic applications.</title>
        <authorList>
            <person name="Jiang W."/>
        </authorList>
    </citation>
    <scope>NUCLEOTIDE SEQUENCE [LARGE SCALE GENOMIC DNA]</scope>
    <source>
        <strain evidence="4">AG-KIZ</strain>
        <tissue evidence="4">Muscle</tissue>
    </source>
</reference>
<gene>
    <name evidence="4" type="ORF">DPX16_4272</name>
</gene>
<dbReference type="InterPro" id="IPR007110">
    <property type="entry name" value="Ig-like_dom"/>
</dbReference>
<dbReference type="Proteomes" id="UP000281406">
    <property type="component" value="Unassembled WGS sequence"/>
</dbReference>
<feature type="region of interest" description="Disordered" evidence="1">
    <location>
        <begin position="199"/>
        <end position="352"/>
    </location>
</feature>